<dbReference type="KEGG" id="hmn:HM131_16840"/>
<reference evidence="3 4" key="1">
    <citation type="submission" date="2017-04" db="EMBL/GenBank/DDBJ databases">
        <title>The whole genome sequencing and assembly of Halobacillus mangrovi strain.</title>
        <authorList>
            <person name="Lee S.-J."/>
            <person name="Park M.-K."/>
            <person name="Kim J.-Y."/>
            <person name="Lee Y.-J."/>
            <person name="Yi H."/>
            <person name="Bahn Y.-S."/>
            <person name="Kim J.F."/>
            <person name="Lee D.-W."/>
        </authorList>
    </citation>
    <scope>NUCLEOTIDE SEQUENCE [LARGE SCALE GENOMIC DNA]</scope>
    <source>
        <strain evidence="3 4">KTB 131</strain>
    </source>
</reference>
<dbReference type="OrthoDB" id="2875724at2"/>
<gene>
    <name evidence="3" type="ORF">HM131_16840</name>
</gene>
<feature type="region of interest" description="Disordered" evidence="1">
    <location>
        <begin position="168"/>
        <end position="204"/>
    </location>
</feature>
<evidence type="ECO:0000313" key="3">
    <source>
        <dbReference type="EMBL" id="ARI78398.1"/>
    </source>
</evidence>
<feature type="signal peptide" evidence="2">
    <location>
        <begin position="1"/>
        <end position="26"/>
    </location>
</feature>
<proteinExistence type="predicted"/>
<accession>A0A1W5ZYI9</accession>
<evidence type="ECO:0000256" key="1">
    <source>
        <dbReference type="SAM" id="MobiDB-lite"/>
    </source>
</evidence>
<feature type="chain" id="PRO_5010857524" evidence="2">
    <location>
        <begin position="27"/>
        <end position="204"/>
    </location>
</feature>
<keyword evidence="2" id="KW-0732">Signal</keyword>
<evidence type="ECO:0000313" key="4">
    <source>
        <dbReference type="Proteomes" id="UP000192527"/>
    </source>
</evidence>
<feature type="compositionally biased region" description="Basic residues" evidence="1">
    <location>
        <begin position="169"/>
        <end position="178"/>
    </location>
</feature>
<dbReference type="AlphaFoldDB" id="A0A1W5ZYI9"/>
<name>A0A1W5ZYI9_9BACI</name>
<dbReference type="RefSeq" id="WP_085030857.1">
    <property type="nucleotide sequence ID" value="NZ_CP020772.1"/>
</dbReference>
<dbReference type="STRING" id="402384.HM131_16840"/>
<protein>
    <submittedName>
        <fullName evidence="3">Uncharacterized protein</fullName>
    </submittedName>
</protein>
<dbReference type="EMBL" id="CP020772">
    <property type="protein sequence ID" value="ARI78398.1"/>
    <property type="molecule type" value="Genomic_DNA"/>
</dbReference>
<keyword evidence="4" id="KW-1185">Reference proteome</keyword>
<evidence type="ECO:0000256" key="2">
    <source>
        <dbReference type="SAM" id="SignalP"/>
    </source>
</evidence>
<dbReference type="Proteomes" id="UP000192527">
    <property type="component" value="Chromosome"/>
</dbReference>
<sequence length="204" mass="23042">MKNVFSKKVLTGAIVASIAIPTIVSASTSVEPLEENMENQATIENEMHDILSQFKSGELSEDEVIEKICEMKPKGHHPPFQELDEETRQKLDEIKGQVEAGEITEDEAKEKMDELGVELPEHPSGQFFDNLTDEQKAKVEEIRKQIEAGEMTKEEAKEQFEEMGIDIPHHRRGHHFRSNHSDISKSPSTEEESKQTEATDTSSL</sequence>
<organism evidence="3 4">
    <name type="scientific">Halobacillus mangrovi</name>
    <dbReference type="NCBI Taxonomy" id="402384"/>
    <lineage>
        <taxon>Bacteria</taxon>
        <taxon>Bacillati</taxon>
        <taxon>Bacillota</taxon>
        <taxon>Bacilli</taxon>
        <taxon>Bacillales</taxon>
        <taxon>Bacillaceae</taxon>
        <taxon>Halobacillus</taxon>
    </lineage>
</organism>